<dbReference type="AlphaFoldDB" id="A0ABD2N051"/>
<dbReference type="InterPro" id="IPR023485">
    <property type="entry name" value="Ptyr_pPase"/>
</dbReference>
<comment type="subcellular location">
    <subcellularLocation>
        <location evidence="1 7">Cytoplasm</location>
    </subcellularLocation>
</comment>
<dbReference type="InterPro" id="IPR050438">
    <property type="entry name" value="LMW_PTPase"/>
</dbReference>
<dbReference type="PRINTS" id="PR00720">
    <property type="entry name" value="MAMMALPTPASE"/>
</dbReference>
<dbReference type="SUPFAM" id="SSF52788">
    <property type="entry name" value="Phosphotyrosine protein phosphatases I"/>
    <property type="match status" value="1"/>
</dbReference>
<comment type="caution">
    <text evidence="9">The sequence shown here is derived from an EMBL/GenBank/DDBJ whole genome shotgun (WGS) entry which is preliminary data.</text>
</comment>
<feature type="active site" evidence="6">
    <location>
        <position position="17"/>
    </location>
</feature>
<comment type="function">
    <text evidence="7">Acts on tyrosine phosphorylated proteins, low-MW aryl phosphates and natural and synthetic acyl phosphates.</text>
</comment>
<dbReference type="Proteomes" id="UP001516400">
    <property type="component" value="Unassembled WGS sequence"/>
</dbReference>
<reference evidence="9 10" key="1">
    <citation type="journal article" date="2021" name="BMC Biol.">
        <title>Horizontally acquired antibacterial genes associated with adaptive radiation of ladybird beetles.</title>
        <authorList>
            <person name="Li H.S."/>
            <person name="Tang X.F."/>
            <person name="Huang Y.H."/>
            <person name="Xu Z.Y."/>
            <person name="Chen M.L."/>
            <person name="Du X.Y."/>
            <person name="Qiu B.Y."/>
            <person name="Chen P.T."/>
            <person name="Zhang W."/>
            <person name="Slipinski A."/>
            <person name="Escalona H.E."/>
            <person name="Waterhouse R.M."/>
            <person name="Zwick A."/>
            <person name="Pang H."/>
        </authorList>
    </citation>
    <scope>NUCLEOTIDE SEQUENCE [LARGE SCALE GENOMIC DNA]</scope>
    <source>
        <strain evidence="9">SYSU2018</strain>
    </source>
</reference>
<evidence type="ECO:0000256" key="4">
    <source>
        <dbReference type="ARBA" id="ARBA00022801"/>
    </source>
</evidence>
<comment type="catalytic activity">
    <reaction evidence="7">
        <text>a phosphate monoester + H2O = an alcohol + phosphate</text>
        <dbReference type="Rhea" id="RHEA:15017"/>
        <dbReference type="ChEBI" id="CHEBI:15377"/>
        <dbReference type="ChEBI" id="CHEBI:30879"/>
        <dbReference type="ChEBI" id="CHEBI:43474"/>
        <dbReference type="ChEBI" id="CHEBI:67140"/>
        <dbReference type="EC" id="3.1.3.2"/>
    </reaction>
</comment>
<evidence type="ECO:0000256" key="5">
    <source>
        <dbReference type="ARBA" id="ARBA00022912"/>
    </source>
</evidence>
<dbReference type="PANTHER" id="PTHR11717">
    <property type="entry name" value="LOW MOLECULAR WEIGHT PROTEIN TYROSINE PHOSPHATASE"/>
    <property type="match status" value="1"/>
</dbReference>
<keyword evidence="10" id="KW-1185">Reference proteome</keyword>
<dbReference type="InterPro" id="IPR036196">
    <property type="entry name" value="Ptyr_pPase_sf"/>
</dbReference>
<evidence type="ECO:0000256" key="1">
    <source>
        <dbReference type="ARBA" id="ARBA00004496"/>
    </source>
</evidence>
<dbReference type="Pfam" id="PF01451">
    <property type="entry name" value="LMWPc"/>
    <property type="match status" value="1"/>
</dbReference>
<feature type="active site" description="Nucleophile" evidence="6">
    <location>
        <position position="11"/>
    </location>
</feature>
<feature type="domain" description="Phosphotyrosine protein phosphatase I" evidence="8">
    <location>
        <begin position="5"/>
        <end position="153"/>
    </location>
</feature>
<evidence type="ECO:0000313" key="10">
    <source>
        <dbReference type="Proteomes" id="UP001516400"/>
    </source>
</evidence>
<name>A0ABD2N051_9CUCU</name>
<dbReference type="PRINTS" id="PR00719">
    <property type="entry name" value="LMWPTPASE"/>
</dbReference>
<evidence type="ECO:0000256" key="3">
    <source>
        <dbReference type="ARBA" id="ARBA00022490"/>
    </source>
</evidence>
<feature type="active site" description="Proton donor" evidence="6">
    <location>
        <position position="126"/>
    </location>
</feature>
<comment type="catalytic activity">
    <reaction evidence="7">
        <text>O-phospho-L-tyrosyl-[protein] + H2O = L-tyrosyl-[protein] + phosphate</text>
        <dbReference type="Rhea" id="RHEA:10684"/>
        <dbReference type="Rhea" id="RHEA-COMP:10136"/>
        <dbReference type="Rhea" id="RHEA-COMP:20101"/>
        <dbReference type="ChEBI" id="CHEBI:15377"/>
        <dbReference type="ChEBI" id="CHEBI:43474"/>
        <dbReference type="ChEBI" id="CHEBI:46858"/>
        <dbReference type="ChEBI" id="CHEBI:61978"/>
        <dbReference type="EC" id="3.1.3.48"/>
    </reaction>
</comment>
<dbReference type="CDD" id="cd16343">
    <property type="entry name" value="LMWPTP"/>
    <property type="match status" value="1"/>
</dbReference>
<gene>
    <name evidence="9" type="ORF">HHI36_022477</name>
</gene>
<evidence type="ECO:0000256" key="7">
    <source>
        <dbReference type="RuleBase" id="RU368115"/>
    </source>
</evidence>
<keyword evidence="5 7" id="KW-0904">Protein phosphatase</keyword>
<dbReference type="EC" id="3.1.3.2" evidence="7"/>
<dbReference type="GO" id="GO:0005737">
    <property type="term" value="C:cytoplasm"/>
    <property type="evidence" value="ECO:0007669"/>
    <property type="project" value="UniProtKB-SubCell"/>
</dbReference>
<accession>A0ABD2N051</accession>
<evidence type="ECO:0000256" key="6">
    <source>
        <dbReference type="PIRSR" id="PIRSR617867-1"/>
    </source>
</evidence>
<proteinExistence type="inferred from homology"/>
<evidence type="ECO:0000313" key="9">
    <source>
        <dbReference type="EMBL" id="KAL3272011.1"/>
    </source>
</evidence>
<dbReference type="EC" id="3.1.3.48" evidence="7"/>
<sequence length="163" mass="18485">MSEKHSVLMVCFSNMCRSPIAEAVFKHLIKKAGIGSKWKVDSAAISANHIGEKANDRALLTLRNHKVPYNSKARQVNASDFEEFDYIFGMDSKNISDLERMAPENCKAKIGLLGAYDPQKELIISDPYFDSNFAGYEKCYQQCLRSCTAFLEQHKQSECDCWN</sequence>
<keyword evidence="4 7" id="KW-0378">Hydrolase</keyword>
<evidence type="ECO:0000259" key="8">
    <source>
        <dbReference type="SMART" id="SM00226"/>
    </source>
</evidence>
<organism evidence="9 10">
    <name type="scientific">Cryptolaemus montrouzieri</name>
    <dbReference type="NCBI Taxonomy" id="559131"/>
    <lineage>
        <taxon>Eukaryota</taxon>
        <taxon>Metazoa</taxon>
        <taxon>Ecdysozoa</taxon>
        <taxon>Arthropoda</taxon>
        <taxon>Hexapoda</taxon>
        <taxon>Insecta</taxon>
        <taxon>Pterygota</taxon>
        <taxon>Neoptera</taxon>
        <taxon>Endopterygota</taxon>
        <taxon>Coleoptera</taxon>
        <taxon>Polyphaga</taxon>
        <taxon>Cucujiformia</taxon>
        <taxon>Coccinelloidea</taxon>
        <taxon>Coccinellidae</taxon>
        <taxon>Scymninae</taxon>
        <taxon>Scymnini</taxon>
        <taxon>Cryptolaemus</taxon>
    </lineage>
</organism>
<dbReference type="SMART" id="SM00226">
    <property type="entry name" value="LMWPc"/>
    <property type="match status" value="1"/>
</dbReference>
<dbReference type="GO" id="GO:0003993">
    <property type="term" value="F:acid phosphatase activity"/>
    <property type="evidence" value="ECO:0007669"/>
    <property type="project" value="UniProtKB-UniRule"/>
</dbReference>
<keyword evidence="3 7" id="KW-0963">Cytoplasm</keyword>
<dbReference type="InterPro" id="IPR017867">
    <property type="entry name" value="Tyr_phospatase_low_mol_wt"/>
</dbReference>
<protein>
    <recommendedName>
        <fullName evidence="7">Low molecular weight phosphotyrosine protein phosphatase</fullName>
        <shortName evidence="7">LMW-PTP</shortName>
        <shortName evidence="7">LMW-PTPase</shortName>
        <ecNumber evidence="7">3.1.3.2</ecNumber>
        <ecNumber evidence="7">3.1.3.48</ecNumber>
    </recommendedName>
    <alternativeName>
        <fullName evidence="7">Low molecular weight cytosolic acid phosphatase</fullName>
    </alternativeName>
</protein>
<dbReference type="InterPro" id="IPR002115">
    <property type="entry name" value="Tyr_Pase_low_mol_wt_mml"/>
</dbReference>
<dbReference type="PANTHER" id="PTHR11717:SF7">
    <property type="entry name" value="LOW MOLECULAR WEIGHT PHOSPHOTYROSINE PROTEIN PHOSPHATASE"/>
    <property type="match status" value="1"/>
</dbReference>
<dbReference type="EMBL" id="JABFTP020000042">
    <property type="protein sequence ID" value="KAL3272011.1"/>
    <property type="molecule type" value="Genomic_DNA"/>
</dbReference>
<comment type="similarity">
    <text evidence="2 7">Belongs to the low molecular weight phosphotyrosine protein phosphatase family.</text>
</comment>
<dbReference type="GO" id="GO:0004725">
    <property type="term" value="F:protein tyrosine phosphatase activity"/>
    <property type="evidence" value="ECO:0007669"/>
    <property type="project" value="UniProtKB-UniRule"/>
</dbReference>
<dbReference type="FunFam" id="3.40.50.2300:FF:000105">
    <property type="entry name" value="Low molecular weight phosphotyrosine protein"/>
    <property type="match status" value="1"/>
</dbReference>
<dbReference type="Gene3D" id="3.40.50.2300">
    <property type="match status" value="1"/>
</dbReference>
<evidence type="ECO:0000256" key="2">
    <source>
        <dbReference type="ARBA" id="ARBA00011063"/>
    </source>
</evidence>